<evidence type="ECO:0008006" key="3">
    <source>
        <dbReference type="Google" id="ProtNLM"/>
    </source>
</evidence>
<dbReference type="InterPro" id="IPR023614">
    <property type="entry name" value="Porin_dom_sf"/>
</dbReference>
<proteinExistence type="predicted"/>
<dbReference type="AlphaFoldDB" id="A0A2A4HHH3"/>
<dbReference type="Gene3D" id="2.40.160.10">
    <property type="entry name" value="Porin"/>
    <property type="match status" value="1"/>
</dbReference>
<evidence type="ECO:0000313" key="1">
    <source>
        <dbReference type="EMBL" id="PCF93504.1"/>
    </source>
</evidence>
<accession>A0A2A4HHH3</accession>
<sequence>MVCLLATPPTAVSWADESPLDTLQVHGFLSQALIVTDNNDFFGASSQKAGSLEFTELGVNASLRPSPNMLIAAQLLSRRAGGEIRDAKPTLDYGVIDYQMVSNQERTLGLQAGRFKNPLGFYNQTRDIAFTRPSILLPQSIYFDRTRSIGIAADGVSVYLEERISTGTLRMSGGIGRPQTGSGLSRQLFGNTIGSVSSSTPSAIAQILYENQNGKFLAALSAANVNLDTDIAGNPAEFNFQPWVASLQYNDDLWSLTAEFALRQQSLEGDNIPTSFDITGQSWYLQYQRRMTPTWSWLVRYDSLINNNADRSGYQYEQSGFGPAHSQFADDITIGLQWTPSAHLMLAGEYHHVNGTGWLPGQDNPDSSATQQHWNMLLFQLSLRF</sequence>
<dbReference type="Proteomes" id="UP000218677">
    <property type="component" value="Unassembled WGS sequence"/>
</dbReference>
<name>A0A2A4HHH3_9GAMM</name>
<protein>
    <recommendedName>
        <fullName evidence="3">Porin</fullName>
    </recommendedName>
</protein>
<dbReference type="EMBL" id="NWUX01000040">
    <property type="protein sequence ID" value="PCF93504.1"/>
    <property type="molecule type" value="Genomic_DNA"/>
</dbReference>
<dbReference type="OrthoDB" id="106501at2"/>
<reference evidence="2" key="1">
    <citation type="submission" date="2017-09" db="EMBL/GenBank/DDBJ databases">
        <authorList>
            <person name="Cho G.-S."/>
            <person name="Oguntoyinbo F.A."/>
            <person name="Cnockaert M."/>
            <person name="Kabisch J."/>
            <person name="Neve H."/>
            <person name="Bockelmann W."/>
            <person name="Wenning M."/>
            <person name="Franz C.M."/>
            <person name="Vandamme P."/>
        </authorList>
    </citation>
    <scope>NUCLEOTIDE SEQUENCE [LARGE SCALE GENOMIC DNA]</scope>
    <source>
        <strain evidence="2">MBT G8648</strain>
    </source>
</reference>
<comment type="caution">
    <text evidence="1">The sequence shown here is derived from an EMBL/GenBank/DDBJ whole genome shotgun (WGS) entry which is preliminary data.</text>
</comment>
<evidence type="ECO:0000313" key="2">
    <source>
        <dbReference type="Proteomes" id="UP000218677"/>
    </source>
</evidence>
<dbReference type="SUPFAM" id="SSF56935">
    <property type="entry name" value="Porins"/>
    <property type="match status" value="1"/>
</dbReference>
<organism evidence="1 2">
    <name type="scientific">Vreelandella nigrificans</name>
    <dbReference type="NCBI Taxonomy" id="2042704"/>
    <lineage>
        <taxon>Bacteria</taxon>
        <taxon>Pseudomonadati</taxon>
        <taxon>Pseudomonadota</taxon>
        <taxon>Gammaproteobacteria</taxon>
        <taxon>Oceanospirillales</taxon>
        <taxon>Halomonadaceae</taxon>
        <taxon>Vreelandella</taxon>
    </lineage>
</organism>
<keyword evidence="2" id="KW-1185">Reference proteome</keyword>
<gene>
    <name evidence="1" type="ORF">CPA45_22060</name>
</gene>